<evidence type="ECO:0000259" key="8">
    <source>
        <dbReference type="Pfam" id="PF04239"/>
    </source>
</evidence>
<evidence type="ECO:0000256" key="3">
    <source>
        <dbReference type="ARBA" id="ARBA00022475"/>
    </source>
</evidence>
<evidence type="ECO:0000256" key="2">
    <source>
        <dbReference type="ARBA" id="ARBA00006448"/>
    </source>
</evidence>
<evidence type="ECO:0000256" key="4">
    <source>
        <dbReference type="ARBA" id="ARBA00022692"/>
    </source>
</evidence>
<protein>
    <submittedName>
        <fullName evidence="9">DUF421 domain-containing protein</fullName>
    </submittedName>
</protein>
<keyword evidence="4 7" id="KW-0812">Transmembrane</keyword>
<evidence type="ECO:0000256" key="1">
    <source>
        <dbReference type="ARBA" id="ARBA00004651"/>
    </source>
</evidence>
<evidence type="ECO:0000256" key="6">
    <source>
        <dbReference type="ARBA" id="ARBA00023136"/>
    </source>
</evidence>
<reference evidence="9 10" key="1">
    <citation type="submission" date="2019-08" db="EMBL/GenBank/DDBJ databases">
        <title>Lewinella sp. strain SSH13 Genome sequencing and assembly.</title>
        <authorList>
            <person name="Kim I."/>
        </authorList>
    </citation>
    <scope>NUCLEOTIDE SEQUENCE [LARGE SCALE GENOMIC DNA]</scope>
    <source>
        <strain evidence="9 10">SSH13</strain>
    </source>
</reference>
<evidence type="ECO:0000256" key="5">
    <source>
        <dbReference type="ARBA" id="ARBA00022989"/>
    </source>
</evidence>
<dbReference type="PANTHER" id="PTHR34582:SF6">
    <property type="entry name" value="UPF0702 TRANSMEMBRANE PROTEIN YCAP"/>
    <property type="match status" value="1"/>
</dbReference>
<keyword evidence="10" id="KW-1185">Reference proteome</keyword>
<comment type="subcellular location">
    <subcellularLocation>
        <location evidence="1">Cell membrane</location>
        <topology evidence="1">Multi-pass membrane protein</topology>
    </subcellularLocation>
</comment>
<organism evidence="9 10">
    <name type="scientific">Neolewinella aurantiaca</name>
    <dbReference type="NCBI Taxonomy" id="2602767"/>
    <lineage>
        <taxon>Bacteria</taxon>
        <taxon>Pseudomonadati</taxon>
        <taxon>Bacteroidota</taxon>
        <taxon>Saprospiria</taxon>
        <taxon>Saprospirales</taxon>
        <taxon>Lewinellaceae</taxon>
        <taxon>Neolewinella</taxon>
    </lineage>
</organism>
<name>A0A5C7FF57_9BACT</name>
<dbReference type="Proteomes" id="UP000321907">
    <property type="component" value="Unassembled WGS sequence"/>
</dbReference>
<proteinExistence type="inferred from homology"/>
<gene>
    <name evidence="9" type="ORF">FUA23_15550</name>
</gene>
<dbReference type="AlphaFoldDB" id="A0A5C7FF57"/>
<dbReference type="OrthoDB" id="9793799at2"/>
<dbReference type="InterPro" id="IPR023090">
    <property type="entry name" value="UPF0702_alpha/beta_dom_sf"/>
</dbReference>
<feature type="transmembrane region" description="Helical" evidence="7">
    <location>
        <begin position="12"/>
        <end position="32"/>
    </location>
</feature>
<evidence type="ECO:0000313" key="9">
    <source>
        <dbReference type="EMBL" id="TXF88225.1"/>
    </source>
</evidence>
<dbReference type="PANTHER" id="PTHR34582">
    <property type="entry name" value="UPF0702 TRANSMEMBRANE PROTEIN YCAP"/>
    <property type="match status" value="1"/>
</dbReference>
<feature type="domain" description="YetF C-terminal" evidence="8">
    <location>
        <begin position="91"/>
        <end position="159"/>
    </location>
</feature>
<dbReference type="RefSeq" id="WP_147931678.1">
    <property type="nucleotide sequence ID" value="NZ_VOXD01000025.1"/>
</dbReference>
<dbReference type="EMBL" id="VOXD01000025">
    <property type="protein sequence ID" value="TXF88225.1"/>
    <property type="molecule type" value="Genomic_DNA"/>
</dbReference>
<dbReference type="Pfam" id="PF04239">
    <property type="entry name" value="DUF421"/>
    <property type="match status" value="1"/>
</dbReference>
<dbReference type="GO" id="GO:0005886">
    <property type="term" value="C:plasma membrane"/>
    <property type="evidence" value="ECO:0007669"/>
    <property type="project" value="UniProtKB-SubCell"/>
</dbReference>
<dbReference type="Gene3D" id="3.30.240.20">
    <property type="entry name" value="bsu07140 like domains"/>
    <property type="match status" value="1"/>
</dbReference>
<comment type="caution">
    <text evidence="9">The sequence shown here is derived from an EMBL/GenBank/DDBJ whole genome shotgun (WGS) entry which is preliminary data.</text>
</comment>
<evidence type="ECO:0000256" key="7">
    <source>
        <dbReference type="SAM" id="Phobius"/>
    </source>
</evidence>
<sequence length="178" mass="19455">MENWLTAPLPVIVKTIISCILIFIAILVIVRLYGLRSFAKMSSVDFASTIAVGSILASIAINTDQSLLKGAVALLTIIGFQQLFSFAKRYSDWFEDKSENNPVYLMWEGEVLSENLANTGVTESDLMAKLREANVFRLQDVKAVVFETTGDVSVLHKEGSGEVDEKILAGVVPSPAEI</sequence>
<accession>A0A5C7FF57</accession>
<keyword evidence="5 7" id="KW-1133">Transmembrane helix</keyword>
<comment type="similarity">
    <text evidence="2">Belongs to the UPF0702 family.</text>
</comment>
<keyword evidence="3" id="KW-1003">Cell membrane</keyword>
<keyword evidence="6 7" id="KW-0472">Membrane</keyword>
<dbReference type="InterPro" id="IPR007353">
    <property type="entry name" value="DUF421"/>
</dbReference>
<evidence type="ECO:0000313" key="10">
    <source>
        <dbReference type="Proteomes" id="UP000321907"/>
    </source>
</evidence>